<feature type="transmembrane region" description="Helical" evidence="1">
    <location>
        <begin position="39"/>
        <end position="65"/>
    </location>
</feature>
<evidence type="ECO:0000313" key="3">
    <source>
        <dbReference type="Proteomes" id="UP000199497"/>
    </source>
</evidence>
<organism evidence="2 3">
    <name type="scientific">Actinopolyspora xinjiangensis</name>
    <dbReference type="NCBI Taxonomy" id="405564"/>
    <lineage>
        <taxon>Bacteria</taxon>
        <taxon>Bacillati</taxon>
        <taxon>Actinomycetota</taxon>
        <taxon>Actinomycetes</taxon>
        <taxon>Actinopolysporales</taxon>
        <taxon>Actinopolysporaceae</taxon>
        <taxon>Actinopolyspora</taxon>
    </lineage>
</organism>
<dbReference type="AlphaFoldDB" id="A0A1H0WVQ2"/>
<reference evidence="3" key="1">
    <citation type="submission" date="2016-10" db="EMBL/GenBank/DDBJ databases">
        <authorList>
            <person name="Varghese N."/>
            <person name="Submissions S."/>
        </authorList>
    </citation>
    <scope>NUCLEOTIDE SEQUENCE [LARGE SCALE GENOMIC DNA]</scope>
    <source>
        <strain evidence="3">DSM 46732</strain>
    </source>
</reference>
<dbReference type="Proteomes" id="UP000199497">
    <property type="component" value="Unassembled WGS sequence"/>
</dbReference>
<keyword evidence="1" id="KW-0812">Transmembrane</keyword>
<dbReference type="RefSeq" id="WP_139183051.1">
    <property type="nucleotide sequence ID" value="NZ_FNJR01000016.1"/>
</dbReference>
<gene>
    <name evidence="2" type="ORF">SAMN04487905_11631</name>
</gene>
<feature type="transmembrane region" description="Helical" evidence="1">
    <location>
        <begin position="71"/>
        <end position="93"/>
    </location>
</feature>
<dbReference type="EMBL" id="FNJR01000016">
    <property type="protein sequence ID" value="SDP94525.1"/>
    <property type="molecule type" value="Genomic_DNA"/>
</dbReference>
<evidence type="ECO:0000313" key="2">
    <source>
        <dbReference type="EMBL" id="SDP94525.1"/>
    </source>
</evidence>
<sequence>MSANPLGMAGRLGEKARKTQIIGVRDWPLCDRCMRTRKILFVLTQLMFWPALVLIPGVLIARLVIGHPSGVLGGFLGLGFVLLFSSPFVFYAASMTRLVQARASEDGASVIVNRPHRNFSDEAVDS</sequence>
<accession>A0A1H0WVQ2</accession>
<dbReference type="OrthoDB" id="3556633at2"/>
<evidence type="ECO:0000256" key="1">
    <source>
        <dbReference type="SAM" id="Phobius"/>
    </source>
</evidence>
<name>A0A1H0WVQ2_9ACTN</name>
<keyword evidence="1" id="KW-1133">Transmembrane helix</keyword>
<proteinExistence type="predicted"/>
<protein>
    <submittedName>
        <fullName evidence="2">Uncharacterized protein</fullName>
    </submittedName>
</protein>
<dbReference type="STRING" id="405564.SAMN04487905_11631"/>
<keyword evidence="3" id="KW-1185">Reference proteome</keyword>
<keyword evidence="1" id="KW-0472">Membrane</keyword>